<evidence type="ECO:0000259" key="3">
    <source>
        <dbReference type="Pfam" id="PF13472"/>
    </source>
</evidence>
<evidence type="ECO:0000256" key="1">
    <source>
        <dbReference type="ARBA" id="ARBA00022729"/>
    </source>
</evidence>
<feature type="domain" description="SGNH hydrolase-type esterase" evidence="3">
    <location>
        <begin position="97"/>
        <end position="251"/>
    </location>
</feature>
<dbReference type="PANTHER" id="PTHR30383">
    <property type="entry name" value="THIOESTERASE 1/PROTEASE 1/LYSOPHOSPHOLIPASE L1"/>
    <property type="match status" value="1"/>
</dbReference>
<evidence type="ECO:0000313" key="5">
    <source>
        <dbReference type="Proteomes" id="UP001303889"/>
    </source>
</evidence>
<dbReference type="InterPro" id="IPR051532">
    <property type="entry name" value="Ester_Hydrolysis_Enzymes"/>
</dbReference>
<dbReference type="PANTHER" id="PTHR30383:SF31">
    <property type="entry name" value="SGNH HYDROLASE-TYPE ESTERASE DOMAIN-CONTAINING PROTEIN-RELATED"/>
    <property type="match status" value="1"/>
</dbReference>
<accession>A0AAN6MCK2</accession>
<dbReference type="Pfam" id="PF13517">
    <property type="entry name" value="FG-GAP_3"/>
    <property type="match status" value="2"/>
</dbReference>
<dbReference type="CDD" id="cd01833">
    <property type="entry name" value="XynB_like"/>
    <property type="match status" value="1"/>
</dbReference>
<dbReference type="SUPFAM" id="SSF69318">
    <property type="entry name" value="Integrin alpha N-terminal domain"/>
    <property type="match status" value="2"/>
</dbReference>
<dbReference type="AlphaFoldDB" id="A0AAN6MCK2"/>
<dbReference type="GO" id="GO:0004622">
    <property type="term" value="F:phosphatidylcholine lysophospholipase activity"/>
    <property type="evidence" value="ECO:0007669"/>
    <property type="project" value="TreeGrafter"/>
</dbReference>
<reference evidence="4" key="2">
    <citation type="submission" date="2023-05" db="EMBL/GenBank/DDBJ databases">
        <authorList>
            <consortium name="Lawrence Berkeley National Laboratory"/>
            <person name="Steindorff A."/>
            <person name="Hensen N."/>
            <person name="Bonometti L."/>
            <person name="Westerberg I."/>
            <person name="Brannstrom I.O."/>
            <person name="Guillou S."/>
            <person name="Cros-Aarteil S."/>
            <person name="Calhoun S."/>
            <person name="Haridas S."/>
            <person name="Kuo A."/>
            <person name="Mondo S."/>
            <person name="Pangilinan J."/>
            <person name="Riley R."/>
            <person name="Labutti K."/>
            <person name="Andreopoulos B."/>
            <person name="Lipzen A."/>
            <person name="Chen C."/>
            <person name="Yanf M."/>
            <person name="Daum C."/>
            <person name="Ng V."/>
            <person name="Clum A."/>
            <person name="Ohm R."/>
            <person name="Martin F."/>
            <person name="Silar P."/>
            <person name="Natvig D."/>
            <person name="Lalanne C."/>
            <person name="Gautier V."/>
            <person name="Ament-Velasquez S.L."/>
            <person name="Kruys A."/>
            <person name="Hutchinson M.I."/>
            <person name="Powell A.J."/>
            <person name="Barry K."/>
            <person name="Miller A.N."/>
            <person name="Grigoriev I.V."/>
            <person name="Debuchy R."/>
            <person name="Gladieux P."/>
            <person name="Thoren M.H."/>
            <person name="Johannesson H."/>
        </authorList>
    </citation>
    <scope>NUCLEOTIDE SEQUENCE</scope>
    <source>
        <strain evidence="4">CBS 103.79</strain>
    </source>
</reference>
<feature type="signal peptide" evidence="2">
    <location>
        <begin position="1"/>
        <end position="18"/>
    </location>
</feature>
<dbReference type="EMBL" id="MU856136">
    <property type="protein sequence ID" value="KAK3897538.1"/>
    <property type="molecule type" value="Genomic_DNA"/>
</dbReference>
<dbReference type="Gene3D" id="3.40.50.1110">
    <property type="entry name" value="SGNH hydrolase"/>
    <property type="match status" value="1"/>
</dbReference>
<reference evidence="4" key="1">
    <citation type="journal article" date="2023" name="Mol. Phylogenet. Evol.">
        <title>Genome-scale phylogeny and comparative genomics of the fungal order Sordariales.</title>
        <authorList>
            <person name="Hensen N."/>
            <person name="Bonometti L."/>
            <person name="Westerberg I."/>
            <person name="Brannstrom I.O."/>
            <person name="Guillou S."/>
            <person name="Cros-Aarteil S."/>
            <person name="Calhoun S."/>
            <person name="Haridas S."/>
            <person name="Kuo A."/>
            <person name="Mondo S."/>
            <person name="Pangilinan J."/>
            <person name="Riley R."/>
            <person name="LaButti K."/>
            <person name="Andreopoulos B."/>
            <person name="Lipzen A."/>
            <person name="Chen C."/>
            <person name="Yan M."/>
            <person name="Daum C."/>
            <person name="Ng V."/>
            <person name="Clum A."/>
            <person name="Steindorff A."/>
            <person name="Ohm R.A."/>
            <person name="Martin F."/>
            <person name="Silar P."/>
            <person name="Natvig D.O."/>
            <person name="Lalanne C."/>
            <person name="Gautier V."/>
            <person name="Ament-Velasquez S.L."/>
            <person name="Kruys A."/>
            <person name="Hutchinson M.I."/>
            <person name="Powell A.J."/>
            <person name="Barry K."/>
            <person name="Miller A.N."/>
            <person name="Grigoriev I.V."/>
            <person name="Debuchy R."/>
            <person name="Gladieux P."/>
            <person name="Hiltunen Thoren M."/>
            <person name="Johannesson H."/>
        </authorList>
    </citation>
    <scope>NUCLEOTIDE SEQUENCE</scope>
    <source>
        <strain evidence="4">CBS 103.79</strain>
    </source>
</reference>
<sequence>MLHACSIAILLFALLVTSHPTGFVTRANGTSARDVNAPDFYARILPLGASIVYGVGSSDGNGYVPLLLFSATPSIWLPLTLPSMTSFRKPLRDALRQAGWKVNMVGNRANGTMSDNSVEARSGDRVDQIHEAAKTSFKYQPNIVLINGGTNDCDQDYDVDHVGERMDALLDDIFREIPGTTVILSTVIPSTKDSIASRRDRANNQYRSLVYNRRRILNQKIVLADMDSPGTTFLTTADLTGDGIHPTDGGHLKMAAIFLRAINEARGAGFVTPPNESAAASDDGAGGNTCNKVYGVARGPVNTQAGSGLDDGIYVHNSASRGVRMTVTRPNETAFWFAHISSPEFDDLSDLIEYGDPDPNMGGRWYTRFNALGAGQWNVAYPMQIWIPDGCIARGVRWADVNGQLIIFRVGDGVDDFLCISPNGDVYASVAQVSAIGDIGWGASPSLWKPNVGLPQARVRIADIDGDGRADYCVVADNGDISCWRNGGQGPMPDYWQPLGVVFTGKGMGDVNGVRFYDINGDGRDDWLWLNDKGETWTYTNNRGCAKGQEGQGLTPLWRAGENSVGGAGSTHHGLDIPDVRDQIYFAKAYGEGVVFGQLPRADYVRIEPVAGSGGQIEYRFHVWQNLGGGATKLKADGDRYCNMMGHANGAQDYVWIHSTGYMRIYESRGGSFPSEPPYWGPNYIIFDPPATMGRQINRRDLHLADWDGDGLCDIIYVDPIFFDMEVWINKYRENNDFSSWEHWTEGAELPILPARCTEERGKGVFDNPVRFADIDGNGLADFLCMEPDGRTWGLLNSNGGKTLTKLSQIKKTEGKDRANLHFADVNGDGLDDFLWINKFNGDTEVWYNRGPIPASGSAFTWEHQGALYQGAAQGSCIRYPDLDGNGRADMHVVDSLANTAVTWFNDCGNGGGDDTNTLTTPTLQPGPEVSEDVEGLMAAIHDSEYEGTISNDDVVSLATMLIGYTECDWSQRREVRSGWLQSWKLMDHVRPKVSNLDFNSAAAIEYLGPPAINQPYQYRIKGGHSGVGLITLPSAWDGGPLS</sequence>
<gene>
    <name evidence="4" type="ORF">C8A05DRAFT_19722</name>
</gene>
<dbReference type="InterPro" id="IPR036514">
    <property type="entry name" value="SGNH_hydro_sf"/>
</dbReference>
<organism evidence="4 5">
    <name type="scientific">Staphylotrichum tortipilum</name>
    <dbReference type="NCBI Taxonomy" id="2831512"/>
    <lineage>
        <taxon>Eukaryota</taxon>
        <taxon>Fungi</taxon>
        <taxon>Dikarya</taxon>
        <taxon>Ascomycota</taxon>
        <taxon>Pezizomycotina</taxon>
        <taxon>Sordariomycetes</taxon>
        <taxon>Sordariomycetidae</taxon>
        <taxon>Sordariales</taxon>
        <taxon>Chaetomiaceae</taxon>
        <taxon>Staphylotrichum</taxon>
    </lineage>
</organism>
<dbReference type="Gene3D" id="2.130.10.130">
    <property type="entry name" value="Integrin alpha, N-terminal"/>
    <property type="match status" value="1"/>
</dbReference>
<dbReference type="Proteomes" id="UP001303889">
    <property type="component" value="Unassembled WGS sequence"/>
</dbReference>
<protein>
    <submittedName>
        <fullName evidence="4">Killer toxin subunits alpha beta</fullName>
    </submittedName>
</protein>
<evidence type="ECO:0000313" key="4">
    <source>
        <dbReference type="EMBL" id="KAK3897538.1"/>
    </source>
</evidence>
<dbReference type="InterPro" id="IPR013517">
    <property type="entry name" value="FG-GAP"/>
</dbReference>
<keyword evidence="5" id="KW-1185">Reference proteome</keyword>
<dbReference type="SUPFAM" id="SSF52266">
    <property type="entry name" value="SGNH hydrolase"/>
    <property type="match status" value="1"/>
</dbReference>
<dbReference type="InterPro" id="IPR028994">
    <property type="entry name" value="Integrin_alpha_N"/>
</dbReference>
<feature type="chain" id="PRO_5042945742" evidence="2">
    <location>
        <begin position="19"/>
        <end position="1043"/>
    </location>
</feature>
<proteinExistence type="predicted"/>
<name>A0AAN6MCK2_9PEZI</name>
<comment type="caution">
    <text evidence="4">The sequence shown here is derived from an EMBL/GenBank/DDBJ whole genome shotgun (WGS) entry which is preliminary data.</text>
</comment>
<dbReference type="InterPro" id="IPR013830">
    <property type="entry name" value="SGNH_hydro"/>
</dbReference>
<dbReference type="Pfam" id="PF13472">
    <property type="entry name" value="Lipase_GDSL_2"/>
    <property type="match status" value="1"/>
</dbReference>
<keyword evidence="1 2" id="KW-0732">Signal</keyword>
<evidence type="ECO:0000256" key="2">
    <source>
        <dbReference type="SAM" id="SignalP"/>
    </source>
</evidence>